<keyword evidence="2" id="KW-1185">Reference proteome</keyword>
<accession>A0ABV1UXT4</accession>
<proteinExistence type="predicted"/>
<dbReference type="Proteomes" id="UP001445472">
    <property type="component" value="Unassembled WGS sequence"/>
</dbReference>
<name>A0ABV1UXT4_9ACTN</name>
<organism evidence="1 2">
    <name type="scientific">Streptomyces xantholiticus</name>
    <dbReference type="NCBI Taxonomy" id="68285"/>
    <lineage>
        <taxon>Bacteria</taxon>
        <taxon>Bacillati</taxon>
        <taxon>Actinomycetota</taxon>
        <taxon>Actinomycetes</taxon>
        <taxon>Kitasatosporales</taxon>
        <taxon>Streptomycetaceae</taxon>
        <taxon>Streptomyces</taxon>
    </lineage>
</organism>
<evidence type="ECO:0000313" key="1">
    <source>
        <dbReference type="EMBL" id="MER6615586.1"/>
    </source>
</evidence>
<evidence type="ECO:0000313" key="2">
    <source>
        <dbReference type="Proteomes" id="UP001445472"/>
    </source>
</evidence>
<gene>
    <name evidence="1" type="ORF">ABT276_19925</name>
</gene>
<dbReference type="RefSeq" id="WP_351977122.1">
    <property type="nucleotide sequence ID" value="NZ_JBEPBX010000017.1"/>
</dbReference>
<comment type="caution">
    <text evidence="1">The sequence shown here is derived from an EMBL/GenBank/DDBJ whole genome shotgun (WGS) entry which is preliminary data.</text>
</comment>
<protein>
    <submittedName>
        <fullName evidence="1">Uncharacterized protein</fullName>
    </submittedName>
</protein>
<sequence length="49" mass="5177">MDNFGGQLNEISLTTARPGTDSALPSANPTFFAQVFDLIPRAARDAPLA</sequence>
<reference evidence="1 2" key="1">
    <citation type="submission" date="2024-06" db="EMBL/GenBank/DDBJ databases">
        <title>The Natural Products Discovery Center: Release of the First 8490 Sequenced Strains for Exploring Actinobacteria Biosynthetic Diversity.</title>
        <authorList>
            <person name="Kalkreuter E."/>
            <person name="Kautsar S.A."/>
            <person name="Yang D."/>
            <person name="Bader C.D."/>
            <person name="Teijaro C.N."/>
            <person name="Fluegel L."/>
            <person name="Davis C.M."/>
            <person name="Simpson J.R."/>
            <person name="Lauterbach L."/>
            <person name="Steele A.D."/>
            <person name="Gui C."/>
            <person name="Meng S."/>
            <person name="Li G."/>
            <person name="Viehrig K."/>
            <person name="Ye F."/>
            <person name="Su P."/>
            <person name="Kiefer A.F."/>
            <person name="Nichols A."/>
            <person name="Cepeda A.J."/>
            <person name="Yan W."/>
            <person name="Fan B."/>
            <person name="Jiang Y."/>
            <person name="Adhikari A."/>
            <person name="Zheng C.-J."/>
            <person name="Schuster L."/>
            <person name="Cowan T.M."/>
            <person name="Smanski M.J."/>
            <person name="Chevrette M.G."/>
            <person name="De Carvalho L.P.S."/>
            <person name="Shen B."/>
        </authorList>
    </citation>
    <scope>NUCLEOTIDE SEQUENCE [LARGE SCALE GENOMIC DNA]</scope>
    <source>
        <strain evidence="1 2">NPDC000837</strain>
    </source>
</reference>
<dbReference type="EMBL" id="JBEPBX010000017">
    <property type="protein sequence ID" value="MER6615586.1"/>
    <property type="molecule type" value="Genomic_DNA"/>
</dbReference>